<evidence type="ECO:0000256" key="1">
    <source>
        <dbReference type="SAM" id="Phobius"/>
    </source>
</evidence>
<feature type="transmembrane region" description="Helical" evidence="1">
    <location>
        <begin position="487"/>
        <end position="505"/>
    </location>
</feature>
<gene>
    <name evidence="2" type="ORF">B0H99_10254</name>
</gene>
<keyword evidence="1" id="KW-1133">Transmembrane helix</keyword>
<name>A0A2P8H572_9BACL</name>
<accession>A0A2P8H572</accession>
<feature type="transmembrane region" description="Helical" evidence="1">
    <location>
        <begin position="395"/>
        <end position="415"/>
    </location>
</feature>
<sequence length="922" mass="104866">MRKFMPFVLFLLLCLVVSIASHITYLHEWSQNRFMVGNNDGLSQMLPFKLHLYQQYTSGEFFYSTQLGLGSGTLGWLSYYFATSIFFLLTVCVLFLLEFSGVIREPDILFLAQAAVFISIIRLTAVLAIASFVFRYMKFDRLPAFLGACVYSISGMYFSHTAYWEFFADAYLWLPLLLFGVEKVFREQRSGWFLFTVALSMFDNFYFAYINLLVTGIYILFRLVIPLAKNEAPKLIVIKKFLIAGLIGAGISTVSFVPAAYSFLNNYRPPYAHEIDWFDWIDNILYTSSYLVLPAALVLMVFAFPLYRSVRFRFFSFLVLFGVLLHYSPVMASAFNGFSAPQYRWEYFISFAAGGAAAAGFSKLAWLKVRHILVAGSLSLIAYFVFAAFDPTRDVSLPFLLIVFGVALFIFFLYTRAFQKKSMKGQVLALIIILLVILGSGFQFIQAIAENQLNVRLPLYIGVIGIAVITFMLFSRVGPDIAKAQQLAIFVVLTLIVSANGFQYVNLVNGGNTHKVSKELITGPNYNDVEIAELLTAIENRATDSVYRVEWMESQRNNTPLVQNFRGLSAYSSILNDEVVHFYLTELEIDMARESVSRITTLGKRTNLHSLLKADYVILRPNNKNVPAGFRQVLADENFAVFENQYPLPFVRTAAITYSEKELEQAPILLREHAMLRGVVLKNPETEAPLPPLPQKFTYEVEEKNASFTEGVLDVTGESGGVDLLLNEPVSEGSDLYISFHLINKRPDDGFTLEVNSYKTSRKWSGSVYKTFVDDITIRIPADDIIRIRMPKGIYELTELEVYEETYDVLRKEVENAPIENKVVWDGSRLHAEYASAREGDYLVMPIPYEIGWSAKVNGKKADVLEANYAFSAIPAEKGFNRIELIYRPPYFFRSLFFSLFCIAAAFIYVRKERRIKRKKTG</sequence>
<feature type="transmembrane region" description="Helical" evidence="1">
    <location>
        <begin position="205"/>
        <end position="225"/>
    </location>
</feature>
<keyword evidence="3" id="KW-1185">Reference proteome</keyword>
<keyword evidence="1" id="KW-0812">Transmembrane</keyword>
<dbReference type="PANTHER" id="PTHR38454">
    <property type="entry name" value="INTEGRAL MEMBRANE PROTEIN-RELATED"/>
    <property type="match status" value="1"/>
</dbReference>
<dbReference type="EMBL" id="PYAT01000002">
    <property type="protein sequence ID" value="PSL41372.1"/>
    <property type="molecule type" value="Genomic_DNA"/>
</dbReference>
<feature type="transmembrane region" description="Helical" evidence="1">
    <location>
        <begin position="457"/>
        <end position="475"/>
    </location>
</feature>
<dbReference type="AlphaFoldDB" id="A0A2P8H572"/>
<keyword evidence="1" id="KW-0472">Membrane</keyword>
<dbReference type="PANTHER" id="PTHR38454:SF1">
    <property type="entry name" value="INTEGRAL MEMBRANE PROTEIN"/>
    <property type="match status" value="1"/>
</dbReference>
<feature type="transmembrane region" description="Helical" evidence="1">
    <location>
        <begin position="77"/>
        <end position="97"/>
    </location>
</feature>
<feature type="transmembrane region" description="Helical" evidence="1">
    <location>
        <begin position="372"/>
        <end position="389"/>
    </location>
</feature>
<dbReference type="RefSeq" id="WP_106532072.1">
    <property type="nucleotide sequence ID" value="NZ_PYAT01000002.1"/>
</dbReference>
<reference evidence="2 3" key="1">
    <citation type="submission" date="2018-03" db="EMBL/GenBank/DDBJ databases">
        <title>Genomic Encyclopedia of Type Strains, Phase III (KMG-III): the genomes of soil and plant-associated and newly described type strains.</title>
        <authorList>
            <person name="Whitman W."/>
        </authorList>
    </citation>
    <scope>NUCLEOTIDE SEQUENCE [LARGE SCALE GENOMIC DNA]</scope>
    <source>
        <strain evidence="2 3">CGMCC 1.12259</strain>
    </source>
</reference>
<feature type="transmembrane region" description="Helical" evidence="1">
    <location>
        <begin position="142"/>
        <end position="159"/>
    </location>
</feature>
<comment type="caution">
    <text evidence="2">The sequence shown here is derived from an EMBL/GenBank/DDBJ whole genome shotgun (WGS) entry which is preliminary data.</text>
</comment>
<feature type="transmembrane region" description="Helical" evidence="1">
    <location>
        <begin position="284"/>
        <end position="307"/>
    </location>
</feature>
<dbReference type="Pfam" id="PF09586">
    <property type="entry name" value="YfhO"/>
    <property type="match status" value="1"/>
</dbReference>
<evidence type="ECO:0000313" key="3">
    <source>
        <dbReference type="Proteomes" id="UP000242682"/>
    </source>
</evidence>
<feature type="transmembrane region" description="Helical" evidence="1">
    <location>
        <begin position="109"/>
        <end position="136"/>
    </location>
</feature>
<feature type="transmembrane region" description="Helical" evidence="1">
    <location>
        <begin position="427"/>
        <end position="445"/>
    </location>
</feature>
<feature type="transmembrane region" description="Helical" evidence="1">
    <location>
        <begin position="347"/>
        <end position="365"/>
    </location>
</feature>
<dbReference type="OrthoDB" id="9815466at2"/>
<dbReference type="InterPro" id="IPR018580">
    <property type="entry name" value="Uncharacterised_YfhO"/>
</dbReference>
<evidence type="ECO:0000313" key="2">
    <source>
        <dbReference type="EMBL" id="PSL41372.1"/>
    </source>
</evidence>
<feature type="transmembrane region" description="Helical" evidence="1">
    <location>
        <begin position="314"/>
        <end position="335"/>
    </location>
</feature>
<organism evidence="2 3">
    <name type="scientific">Planomicrobium soli</name>
    <dbReference type="NCBI Taxonomy" id="1176648"/>
    <lineage>
        <taxon>Bacteria</taxon>
        <taxon>Bacillati</taxon>
        <taxon>Bacillota</taxon>
        <taxon>Bacilli</taxon>
        <taxon>Bacillales</taxon>
        <taxon>Caryophanaceae</taxon>
        <taxon>Planomicrobium</taxon>
    </lineage>
</organism>
<dbReference type="Proteomes" id="UP000242682">
    <property type="component" value="Unassembled WGS sequence"/>
</dbReference>
<proteinExistence type="predicted"/>
<feature type="transmembrane region" description="Helical" evidence="1">
    <location>
        <begin position="891"/>
        <end position="910"/>
    </location>
</feature>
<feature type="transmembrane region" description="Helical" evidence="1">
    <location>
        <begin position="241"/>
        <end position="264"/>
    </location>
</feature>
<protein>
    <submittedName>
        <fullName evidence="2">Putative membrane protein YfhO</fullName>
    </submittedName>
</protein>